<accession>A0A975ICG8</accession>
<keyword evidence="4 6" id="KW-1133">Transmembrane helix</keyword>
<dbReference type="RefSeq" id="WP_210116483.1">
    <property type="nucleotide sequence ID" value="NZ_CP054257.1"/>
</dbReference>
<dbReference type="Pfam" id="PF04138">
    <property type="entry name" value="GtrA_DPMS_TM"/>
    <property type="match status" value="1"/>
</dbReference>
<comment type="subcellular location">
    <subcellularLocation>
        <location evidence="1">Membrane</location>
        <topology evidence="1">Multi-pass membrane protein</topology>
    </subcellularLocation>
</comment>
<evidence type="ECO:0000256" key="6">
    <source>
        <dbReference type="SAM" id="Phobius"/>
    </source>
</evidence>
<dbReference type="AlphaFoldDB" id="A0A975ICG8"/>
<dbReference type="Proteomes" id="UP000671995">
    <property type="component" value="Chromosome"/>
</dbReference>
<dbReference type="EMBL" id="CP054257">
    <property type="protein sequence ID" value="QTQ11772.1"/>
    <property type="molecule type" value="Genomic_DNA"/>
</dbReference>
<feature type="domain" description="GtrA/DPMS transmembrane" evidence="7">
    <location>
        <begin position="13"/>
        <end position="133"/>
    </location>
</feature>
<feature type="transmembrane region" description="Helical" evidence="6">
    <location>
        <begin position="111"/>
        <end position="127"/>
    </location>
</feature>
<evidence type="ECO:0000256" key="1">
    <source>
        <dbReference type="ARBA" id="ARBA00004141"/>
    </source>
</evidence>
<evidence type="ECO:0000313" key="8">
    <source>
        <dbReference type="EMBL" id="QTQ11772.1"/>
    </source>
</evidence>
<protein>
    <submittedName>
        <fullName evidence="8">GtrA family protein</fullName>
    </submittedName>
</protein>
<name>A0A975ICG8_9SPIR</name>
<evidence type="ECO:0000256" key="3">
    <source>
        <dbReference type="ARBA" id="ARBA00022692"/>
    </source>
</evidence>
<feature type="transmembrane region" description="Helical" evidence="6">
    <location>
        <begin position="70"/>
        <end position="91"/>
    </location>
</feature>
<gene>
    <name evidence="8" type="ORF">HRI96_05895</name>
</gene>
<dbReference type="PANTHER" id="PTHR38459:SF1">
    <property type="entry name" value="PROPHAGE BACTOPRENOL-LINKED GLUCOSE TRANSLOCASE HOMOLOG"/>
    <property type="match status" value="1"/>
</dbReference>
<dbReference type="GO" id="GO:0000271">
    <property type="term" value="P:polysaccharide biosynthetic process"/>
    <property type="evidence" value="ECO:0007669"/>
    <property type="project" value="InterPro"/>
</dbReference>
<evidence type="ECO:0000256" key="5">
    <source>
        <dbReference type="ARBA" id="ARBA00023136"/>
    </source>
</evidence>
<evidence type="ECO:0000313" key="9">
    <source>
        <dbReference type="Proteomes" id="UP000671995"/>
    </source>
</evidence>
<keyword evidence="5 6" id="KW-0472">Membrane</keyword>
<comment type="similarity">
    <text evidence="2">Belongs to the GtrA family.</text>
</comment>
<evidence type="ECO:0000259" key="7">
    <source>
        <dbReference type="Pfam" id="PF04138"/>
    </source>
</evidence>
<reference evidence="8" key="2">
    <citation type="journal article" date="2021" name="Microbiol. Resour. Announc.">
        <title>Complete Genome Sequences of Three Human Oral Treponema parvum Isolates.</title>
        <authorList>
            <person name="Zeng H."/>
            <person name="Watt R.M."/>
        </authorList>
    </citation>
    <scope>NUCLEOTIDE SEQUENCE</scope>
    <source>
        <strain evidence="8">ATCC 700773</strain>
    </source>
</reference>
<keyword evidence="3 6" id="KW-0812">Transmembrane</keyword>
<feature type="transmembrane region" description="Helical" evidence="6">
    <location>
        <begin position="39"/>
        <end position="58"/>
    </location>
</feature>
<dbReference type="InterPro" id="IPR007267">
    <property type="entry name" value="GtrA_DPMS_TM"/>
</dbReference>
<reference evidence="8" key="1">
    <citation type="submission" date="2020-05" db="EMBL/GenBank/DDBJ databases">
        <authorList>
            <person name="Zeng H."/>
            <person name="Chan Y.K."/>
            <person name="Watt R.M."/>
        </authorList>
    </citation>
    <scope>NUCLEOTIDE SEQUENCE</scope>
    <source>
        <strain evidence="8">ATCC 700773</strain>
    </source>
</reference>
<proteinExistence type="inferred from homology"/>
<evidence type="ECO:0000256" key="4">
    <source>
        <dbReference type="ARBA" id="ARBA00022989"/>
    </source>
</evidence>
<feature type="transmembrane region" description="Helical" evidence="6">
    <location>
        <begin position="12"/>
        <end position="33"/>
    </location>
</feature>
<dbReference type="InterPro" id="IPR051401">
    <property type="entry name" value="GtrA_CellWall_Glycosyl"/>
</dbReference>
<organism evidence="8 9">
    <name type="scientific">Treponema parvum</name>
    <dbReference type="NCBI Taxonomy" id="138851"/>
    <lineage>
        <taxon>Bacteria</taxon>
        <taxon>Pseudomonadati</taxon>
        <taxon>Spirochaetota</taxon>
        <taxon>Spirochaetia</taxon>
        <taxon>Spirochaetales</taxon>
        <taxon>Treponemataceae</taxon>
        <taxon>Treponema</taxon>
    </lineage>
</organism>
<dbReference type="GO" id="GO:0005886">
    <property type="term" value="C:plasma membrane"/>
    <property type="evidence" value="ECO:0007669"/>
    <property type="project" value="TreeGrafter"/>
</dbReference>
<evidence type="ECO:0000256" key="2">
    <source>
        <dbReference type="ARBA" id="ARBA00009399"/>
    </source>
</evidence>
<sequence>MKIKELIDVKLLKFLIVGVINTIVGAGTMFLLYNLAHCNYWLSSSCNYIVGGICSYFLNKYFTFKNHKKSFGQIIKFVVLLVICYLIAYVLAKYFIYRIFSSQSVKIKDNIAMLTGEFLYLAMNYLGQRLVVFKNKE</sequence>
<dbReference type="PANTHER" id="PTHR38459">
    <property type="entry name" value="PROPHAGE BACTOPRENOL-LINKED GLUCOSE TRANSLOCASE HOMOLOG"/>
    <property type="match status" value="1"/>
</dbReference>